<dbReference type="Proteomes" id="UP000006263">
    <property type="component" value="Unassembled WGS sequence"/>
</dbReference>
<dbReference type="eggNOG" id="COG1216">
    <property type="taxonomic scope" value="Bacteria"/>
</dbReference>
<proteinExistence type="predicted"/>
<dbReference type="SUPFAM" id="SSF53448">
    <property type="entry name" value="Nucleotide-diphospho-sugar transferases"/>
    <property type="match status" value="1"/>
</dbReference>
<accession>K6Z2Y8</accession>
<evidence type="ECO:0008006" key="3">
    <source>
        <dbReference type="Google" id="ProtNLM"/>
    </source>
</evidence>
<dbReference type="RefSeq" id="WP_006991494.1">
    <property type="nucleotide sequence ID" value="NZ_BAEP01000022.1"/>
</dbReference>
<evidence type="ECO:0000313" key="2">
    <source>
        <dbReference type="Proteomes" id="UP000006263"/>
    </source>
</evidence>
<evidence type="ECO:0000313" key="1">
    <source>
        <dbReference type="EMBL" id="GAC23343.1"/>
    </source>
</evidence>
<organism evidence="1 2">
    <name type="scientific">Paraglaciecola mesophila KMM 241</name>
    <dbReference type="NCBI Taxonomy" id="1128912"/>
    <lineage>
        <taxon>Bacteria</taxon>
        <taxon>Pseudomonadati</taxon>
        <taxon>Pseudomonadota</taxon>
        <taxon>Gammaproteobacteria</taxon>
        <taxon>Alteromonadales</taxon>
        <taxon>Alteromonadaceae</taxon>
        <taxon>Paraglaciecola</taxon>
    </lineage>
</organism>
<gene>
    <name evidence="1" type="ORF">GMES_1044</name>
</gene>
<dbReference type="InterPro" id="IPR029044">
    <property type="entry name" value="Nucleotide-diphossugar_trans"/>
</dbReference>
<dbReference type="OrthoDB" id="5829996at2"/>
<dbReference type="EMBL" id="BAEP01000022">
    <property type="protein sequence ID" value="GAC23343.1"/>
    <property type="molecule type" value="Genomic_DNA"/>
</dbReference>
<sequence>MKISILVVLYSCEAKNSQTINTLISSGGARNNVQLIIWNNGPELLEDTNLEVLRNEGFEAVKIIETTNNIALSKIYNDFIKKWPSSRYIMLDHDSTLNKQYVDLALEDESIEIGVPLITVDGEVKSPSMDIRKGHEDGPYNHKDRIVGIGSGIVLSESAILMLKNRYTHVFDERFYLYAVDTTFFFRVRDAGLNEKLKLIHGFEHSLSRLEVESNEKAMFRKIERSCAIGLCTRFYFLHCKTLFLKIIAKKILGRDTFLVKTIISSIFSGRHYRSSK</sequence>
<comment type="caution">
    <text evidence="1">The sequence shown here is derived from an EMBL/GenBank/DDBJ whole genome shotgun (WGS) entry which is preliminary data.</text>
</comment>
<protein>
    <recommendedName>
        <fullName evidence="3">Glycosyltransferase 2-like domain-containing protein</fullName>
    </recommendedName>
</protein>
<dbReference type="AlphaFoldDB" id="K6Z2Y8"/>
<reference evidence="1 2" key="1">
    <citation type="journal article" date="2017" name="Antonie Van Leeuwenhoek">
        <title>Rhizobium rhizosphaerae sp. nov., a novel species isolated from rice rhizosphere.</title>
        <authorList>
            <person name="Zhao J.J."/>
            <person name="Zhang J."/>
            <person name="Zhang R.J."/>
            <person name="Zhang C.W."/>
            <person name="Yin H.Q."/>
            <person name="Zhang X.X."/>
        </authorList>
    </citation>
    <scope>NUCLEOTIDE SEQUENCE [LARGE SCALE GENOMIC DNA]</scope>
    <source>
        <strain evidence="1 2">KMM 241</strain>
    </source>
</reference>
<name>K6Z2Y8_9ALTE</name>